<dbReference type="EC" id="6.4.1.3" evidence="2"/>
<dbReference type="FunFam" id="3.90.226.10:FF:000017">
    <property type="entry name" value="Propionyl-CoA carboxylase subunit beta 5"/>
    <property type="match status" value="1"/>
</dbReference>
<protein>
    <recommendedName>
        <fullName evidence="4">Propionyl-CoA carboxylase beta chain, mitochondrial</fullName>
        <ecNumber evidence="2">6.4.1.3</ecNumber>
    </recommendedName>
    <alternativeName>
        <fullName evidence="5">Propanoyl-CoA:carbon dioxide ligase subunit beta</fullName>
    </alternativeName>
</protein>
<evidence type="ECO:0000256" key="4">
    <source>
        <dbReference type="ARBA" id="ARBA00041138"/>
    </source>
</evidence>
<proteinExistence type="predicted"/>
<reference evidence="11 12" key="1">
    <citation type="journal article" date="2018" name="Genome Biol. Evol.">
        <title>Multiple Roots of Fruiting Body Formation in Amoebozoa.</title>
        <authorList>
            <person name="Hillmann F."/>
            <person name="Forbes G."/>
            <person name="Novohradska S."/>
            <person name="Ferling I."/>
            <person name="Riege K."/>
            <person name="Groth M."/>
            <person name="Westermann M."/>
            <person name="Marz M."/>
            <person name="Spaller T."/>
            <person name="Winckler T."/>
            <person name="Schaap P."/>
            <person name="Glockner G."/>
        </authorList>
    </citation>
    <scope>NUCLEOTIDE SEQUENCE [LARGE SCALE GENOMIC DNA]</scope>
    <source>
        <strain evidence="11 12">Jena</strain>
    </source>
</reference>
<name>A0A2P6NIU7_9EUKA</name>
<sequence>MTTTIFTIHAKRFQKKTKPGCELKRATRYDVTADERKEGLDMWKCLALLAQDPNRPSPMKKRAILHTTMLRRLNTGIVSTPRVGSRITQQKSCNAPILSNRMAPNARVLSNRVPVRYSTTQVKPKTAVELLEEKRTKAMQGGGADRIAKQHEKGKLTARERVELLLDSGSFREYDMFVEHRCTDFGMEKQKFAGDGVITGHGTINGKLVYVFSQDFTVFGGSLSETHAEKICKNNHTLFIDWFVIAKDIVQIMDKAMLVGAPIIGLNDSGGARIQEGVASLGGYADVFQKNVTASGVVPQISLIMGPCAGGAVYSPAITDWTFMVKDTSYLFVTGPDVVKTVTKEQVCAGEIPEESVTQEELGGAKTHTTKSGVAHRAFENDIDAIQKLRQFVDFLPSSNKSGIPRRATDDPADRKEHSLNRIVPADPNKPYDMRNVITKLVDDGDFFELSPEYARNILTGFGRMEGGTVGIVANQPVELAGCLDINASVKAARFVRFCDSFNIPIITLVDVPGFLPGTDQEHNGIIRHGAKLLYAYAEATVPKITVITRKAYGGAYDVMASKHLRGDSNYAWPTAEIAVMGAKGAVEILFRGKSAEEVAKQEKNYADTLTNPFPAARRGFIDDIIVPEDTRKILCEDLKVLEKKDLKNPWRKHEADPSPSSLSLSSLPLPGPLQMIIASDRFFQSNDVPGTTWEDDSVSQPSSQLSHPSMTSQDGKNGKVEETPSIEDKKGGEKQYKLETEEDIRLAKKRWTNSEKGFEVCGKFNKYGKPCQRLGVCPFHSRSSSKRQKKEDANTMSPRMKHQETIVTSVSDYTHVVFPATPQSATSLSFPLSDEEMQALFPDYVDDSHDPPGFLQLMNSPLYQSWTPPTQTPTDVSFCTDDIAEFGLRDFFFGWTDDLAVVQVLHHE</sequence>
<dbReference type="PROSITE" id="PS50980">
    <property type="entry name" value="COA_CT_NTER"/>
    <property type="match status" value="1"/>
</dbReference>
<evidence type="ECO:0000256" key="8">
    <source>
        <dbReference type="SAM" id="MobiDB-lite"/>
    </source>
</evidence>
<evidence type="ECO:0000313" key="11">
    <source>
        <dbReference type="EMBL" id="PRP83861.1"/>
    </source>
</evidence>
<dbReference type="PANTHER" id="PTHR43842:SF2">
    <property type="entry name" value="PROPIONYL-COA CARBOXYLASE BETA CHAIN, MITOCHONDRIAL"/>
    <property type="match status" value="1"/>
</dbReference>
<dbReference type="InterPro" id="IPR051047">
    <property type="entry name" value="AccD/PCCB"/>
</dbReference>
<comment type="pathway">
    <text evidence="1">Metabolic intermediate metabolism; propanoyl-CoA degradation; succinyl-CoA from propanoyl-CoA: step 1/3.</text>
</comment>
<dbReference type="SUPFAM" id="SSF52096">
    <property type="entry name" value="ClpP/crotonase"/>
    <property type="match status" value="2"/>
</dbReference>
<dbReference type="Pfam" id="PF01039">
    <property type="entry name" value="Carboxyl_trans"/>
    <property type="match status" value="1"/>
</dbReference>
<comment type="caution">
    <text evidence="11">The sequence shown here is derived from an EMBL/GenBank/DDBJ whole genome shotgun (WGS) entry which is preliminary data.</text>
</comment>
<evidence type="ECO:0000256" key="6">
    <source>
        <dbReference type="ARBA" id="ARBA00048208"/>
    </source>
</evidence>
<dbReference type="GO" id="GO:0004658">
    <property type="term" value="F:propionyl-CoA carboxylase activity"/>
    <property type="evidence" value="ECO:0007669"/>
    <property type="project" value="UniProtKB-EC"/>
</dbReference>
<dbReference type="OrthoDB" id="439921at2759"/>
<dbReference type="InterPro" id="IPR029045">
    <property type="entry name" value="ClpP/crotonase-like_dom_sf"/>
</dbReference>
<evidence type="ECO:0000256" key="1">
    <source>
        <dbReference type="ARBA" id="ARBA00005060"/>
    </source>
</evidence>
<dbReference type="InterPro" id="IPR034733">
    <property type="entry name" value="AcCoA_carboxyl_beta"/>
</dbReference>
<dbReference type="InterPro" id="IPR011762">
    <property type="entry name" value="COA_CT_N"/>
</dbReference>
<evidence type="ECO:0000256" key="7">
    <source>
        <dbReference type="ARBA" id="ARBA00049495"/>
    </source>
</evidence>
<feature type="region of interest" description="Disordered" evidence="8">
    <location>
        <begin position="782"/>
        <end position="802"/>
    </location>
</feature>
<comment type="subunit">
    <text evidence="3">The holoenzyme is a dodecamer composed of 6 PCCA/alpha subunits and 6 PCCB/beta subunits.</text>
</comment>
<comment type="catalytic activity">
    <reaction evidence="6">
        <text>butanoyl-CoA + hydrogencarbonate + ATP = (2S)-ethylmalonyl-CoA + ADP + phosphate + H(+)</text>
        <dbReference type="Rhea" id="RHEA:59520"/>
        <dbReference type="ChEBI" id="CHEBI:15378"/>
        <dbReference type="ChEBI" id="CHEBI:17544"/>
        <dbReference type="ChEBI" id="CHEBI:30616"/>
        <dbReference type="ChEBI" id="CHEBI:43474"/>
        <dbReference type="ChEBI" id="CHEBI:57371"/>
        <dbReference type="ChEBI" id="CHEBI:60909"/>
        <dbReference type="ChEBI" id="CHEBI:456216"/>
    </reaction>
    <physiologicalReaction direction="left-to-right" evidence="6">
        <dbReference type="Rhea" id="RHEA:59521"/>
    </physiologicalReaction>
</comment>
<feature type="domain" description="CoA carboxyltransferase C-terminal" evidence="10">
    <location>
        <begin position="412"/>
        <end position="653"/>
    </location>
</feature>
<feature type="compositionally biased region" description="Basic and acidic residues" evidence="8">
    <location>
        <begin position="717"/>
        <end position="738"/>
    </location>
</feature>
<dbReference type="STRING" id="1890364.A0A2P6NIU7"/>
<dbReference type="EMBL" id="MDYQ01000074">
    <property type="protein sequence ID" value="PRP83861.1"/>
    <property type="molecule type" value="Genomic_DNA"/>
</dbReference>
<dbReference type="GO" id="GO:0005739">
    <property type="term" value="C:mitochondrion"/>
    <property type="evidence" value="ECO:0007669"/>
    <property type="project" value="TreeGrafter"/>
</dbReference>
<evidence type="ECO:0000313" key="12">
    <source>
        <dbReference type="Proteomes" id="UP000241769"/>
    </source>
</evidence>
<feature type="region of interest" description="Disordered" evidence="8">
    <location>
        <begin position="689"/>
        <end position="738"/>
    </location>
</feature>
<accession>A0A2P6NIU7</accession>
<evidence type="ECO:0000256" key="5">
    <source>
        <dbReference type="ARBA" id="ARBA00042797"/>
    </source>
</evidence>
<dbReference type="Gene3D" id="3.90.226.10">
    <property type="entry name" value="2-enoyl-CoA Hydratase, Chain A, domain 1"/>
    <property type="match status" value="2"/>
</dbReference>
<feature type="compositionally biased region" description="Polar residues" evidence="8">
    <location>
        <begin position="699"/>
        <end position="716"/>
    </location>
</feature>
<dbReference type="InParanoid" id="A0A2P6NIU7"/>
<evidence type="ECO:0000256" key="2">
    <source>
        <dbReference type="ARBA" id="ARBA00013050"/>
    </source>
</evidence>
<evidence type="ECO:0000256" key="3">
    <source>
        <dbReference type="ARBA" id="ARBA00038567"/>
    </source>
</evidence>
<evidence type="ECO:0000259" key="9">
    <source>
        <dbReference type="PROSITE" id="PS50980"/>
    </source>
</evidence>
<feature type="domain" description="CoA carboxyltransferase N-terminal" evidence="9">
    <location>
        <begin position="124"/>
        <end position="408"/>
    </location>
</feature>
<organism evidence="11 12">
    <name type="scientific">Planoprotostelium fungivorum</name>
    <dbReference type="NCBI Taxonomy" id="1890364"/>
    <lineage>
        <taxon>Eukaryota</taxon>
        <taxon>Amoebozoa</taxon>
        <taxon>Evosea</taxon>
        <taxon>Variosea</taxon>
        <taxon>Cavosteliida</taxon>
        <taxon>Cavosteliaceae</taxon>
        <taxon>Planoprotostelium</taxon>
    </lineage>
</organism>
<dbReference type="AlphaFoldDB" id="A0A2P6NIU7"/>
<gene>
    <name evidence="11" type="ORF">PROFUN_08892</name>
</gene>
<evidence type="ECO:0000259" key="10">
    <source>
        <dbReference type="PROSITE" id="PS50989"/>
    </source>
</evidence>
<dbReference type="FunCoup" id="A0A2P6NIU7">
    <property type="interactions" value="260"/>
</dbReference>
<dbReference type="InterPro" id="IPR011763">
    <property type="entry name" value="COA_CT_C"/>
</dbReference>
<comment type="catalytic activity">
    <reaction evidence="7">
        <text>propanoyl-CoA + hydrogencarbonate + ATP = (S)-methylmalonyl-CoA + ADP + phosphate + H(+)</text>
        <dbReference type="Rhea" id="RHEA:23720"/>
        <dbReference type="ChEBI" id="CHEBI:15378"/>
        <dbReference type="ChEBI" id="CHEBI:17544"/>
        <dbReference type="ChEBI" id="CHEBI:30616"/>
        <dbReference type="ChEBI" id="CHEBI:43474"/>
        <dbReference type="ChEBI" id="CHEBI:57327"/>
        <dbReference type="ChEBI" id="CHEBI:57392"/>
        <dbReference type="ChEBI" id="CHEBI:456216"/>
        <dbReference type="EC" id="6.4.1.3"/>
    </reaction>
    <physiologicalReaction direction="left-to-right" evidence="7">
        <dbReference type="Rhea" id="RHEA:23721"/>
    </physiologicalReaction>
</comment>
<keyword evidence="12" id="KW-1185">Reference proteome</keyword>
<dbReference type="PROSITE" id="PS50989">
    <property type="entry name" value="COA_CT_CTER"/>
    <property type="match status" value="1"/>
</dbReference>
<dbReference type="PANTHER" id="PTHR43842">
    <property type="entry name" value="PROPIONYL-COA CARBOXYLASE BETA CHAIN"/>
    <property type="match status" value="1"/>
</dbReference>
<dbReference type="Proteomes" id="UP000241769">
    <property type="component" value="Unassembled WGS sequence"/>
</dbReference>